<name>A0AAV4WWM7_9ARAC</name>
<dbReference type="EMBL" id="BPLQ01015128">
    <property type="protein sequence ID" value="GIY86044.1"/>
    <property type="molecule type" value="Genomic_DNA"/>
</dbReference>
<dbReference type="Proteomes" id="UP001054837">
    <property type="component" value="Unassembled WGS sequence"/>
</dbReference>
<protein>
    <submittedName>
        <fullName evidence="1">Uncharacterized protein</fullName>
    </submittedName>
</protein>
<keyword evidence="2" id="KW-1185">Reference proteome</keyword>
<evidence type="ECO:0000313" key="1">
    <source>
        <dbReference type="EMBL" id="GIY86044.1"/>
    </source>
</evidence>
<organism evidence="1 2">
    <name type="scientific">Caerostris darwini</name>
    <dbReference type="NCBI Taxonomy" id="1538125"/>
    <lineage>
        <taxon>Eukaryota</taxon>
        <taxon>Metazoa</taxon>
        <taxon>Ecdysozoa</taxon>
        <taxon>Arthropoda</taxon>
        <taxon>Chelicerata</taxon>
        <taxon>Arachnida</taxon>
        <taxon>Araneae</taxon>
        <taxon>Araneomorphae</taxon>
        <taxon>Entelegynae</taxon>
        <taxon>Araneoidea</taxon>
        <taxon>Araneidae</taxon>
        <taxon>Caerostris</taxon>
    </lineage>
</organism>
<accession>A0AAV4WWM7</accession>
<sequence length="95" mass="10646">MRIPLCTCSLFNFDEVKRGKTAKEIKIPQGSFLEDVADFEVTTPLWLKRVVLFYSMPTPLPPPQIPLRVNSSPIPVDIVDCFKNVSSVLTLLLVA</sequence>
<proteinExistence type="predicted"/>
<gene>
    <name evidence="1" type="ORF">CDAR_601281</name>
</gene>
<evidence type="ECO:0000313" key="2">
    <source>
        <dbReference type="Proteomes" id="UP001054837"/>
    </source>
</evidence>
<reference evidence="1 2" key="1">
    <citation type="submission" date="2021-06" db="EMBL/GenBank/DDBJ databases">
        <title>Caerostris darwini draft genome.</title>
        <authorList>
            <person name="Kono N."/>
            <person name="Arakawa K."/>
        </authorList>
    </citation>
    <scope>NUCLEOTIDE SEQUENCE [LARGE SCALE GENOMIC DNA]</scope>
</reference>
<comment type="caution">
    <text evidence="1">The sequence shown here is derived from an EMBL/GenBank/DDBJ whole genome shotgun (WGS) entry which is preliminary data.</text>
</comment>
<dbReference type="AlphaFoldDB" id="A0AAV4WWM7"/>